<keyword evidence="2 5" id="KW-0812">Transmembrane</keyword>
<protein>
    <recommendedName>
        <fullName evidence="6">Yip1 domain-containing protein</fullName>
    </recommendedName>
</protein>
<reference evidence="7" key="1">
    <citation type="journal article" date="2020" name="mSystems">
        <title>Genome- and Community-Level Interaction Insights into Carbon Utilization and Element Cycling Functions of Hydrothermarchaeota in Hydrothermal Sediment.</title>
        <authorList>
            <person name="Zhou Z."/>
            <person name="Liu Y."/>
            <person name="Xu W."/>
            <person name="Pan J."/>
            <person name="Luo Z.H."/>
            <person name="Li M."/>
        </authorList>
    </citation>
    <scope>NUCLEOTIDE SEQUENCE [LARGE SCALE GENOMIC DNA]</scope>
    <source>
        <strain evidence="7">SpSt-12</strain>
    </source>
</reference>
<comment type="subcellular location">
    <subcellularLocation>
        <location evidence="1">Membrane</location>
        <topology evidence="1">Multi-pass membrane protein</topology>
    </subcellularLocation>
</comment>
<dbReference type="Pfam" id="PF04893">
    <property type="entry name" value="Yip1"/>
    <property type="match status" value="1"/>
</dbReference>
<dbReference type="EMBL" id="DSCQ01000010">
    <property type="protein sequence ID" value="HET20633.1"/>
    <property type="molecule type" value="Genomic_DNA"/>
</dbReference>
<sequence length="206" mass="22714">MELITNPDSFLRKRLEKRFGEALAILIVAATISSVASYMIAPTVLENLRKQFLAMGLSGDQIELILSMTYYGMLISPFIATIVSWLIISAVLYLLSALFGGKGSLRNLAKLVAYSYIPVIILSPVSIYLSYETAQQLLYGFKSSLIPNTILGITTALWQSVYWVFAVKNARNLELRKSAIVAGVVFIAYLLLTTYSLILSFPSGIP</sequence>
<evidence type="ECO:0000256" key="4">
    <source>
        <dbReference type="ARBA" id="ARBA00023136"/>
    </source>
</evidence>
<keyword evidence="3 5" id="KW-1133">Transmembrane helix</keyword>
<name>A0A7C2NQJ6_ARCFL</name>
<evidence type="ECO:0000259" key="6">
    <source>
        <dbReference type="Pfam" id="PF04893"/>
    </source>
</evidence>
<dbReference type="AlphaFoldDB" id="A0A7C2NQJ6"/>
<evidence type="ECO:0000256" key="1">
    <source>
        <dbReference type="ARBA" id="ARBA00004141"/>
    </source>
</evidence>
<proteinExistence type="predicted"/>
<comment type="caution">
    <text evidence="7">The sequence shown here is derived from an EMBL/GenBank/DDBJ whole genome shotgun (WGS) entry which is preliminary data.</text>
</comment>
<feature type="transmembrane region" description="Helical" evidence="5">
    <location>
        <begin position="179"/>
        <end position="201"/>
    </location>
</feature>
<feature type="transmembrane region" description="Helical" evidence="5">
    <location>
        <begin position="21"/>
        <end position="41"/>
    </location>
</feature>
<evidence type="ECO:0000256" key="5">
    <source>
        <dbReference type="SAM" id="Phobius"/>
    </source>
</evidence>
<keyword evidence="4 5" id="KW-0472">Membrane</keyword>
<accession>A0A7C2NQJ6</accession>
<gene>
    <name evidence="7" type="ORF">ENN70_00645</name>
</gene>
<organism evidence="7">
    <name type="scientific">Archaeoglobus fulgidus</name>
    <dbReference type="NCBI Taxonomy" id="2234"/>
    <lineage>
        <taxon>Archaea</taxon>
        <taxon>Methanobacteriati</taxon>
        <taxon>Methanobacteriota</taxon>
        <taxon>Archaeoglobi</taxon>
        <taxon>Archaeoglobales</taxon>
        <taxon>Archaeoglobaceae</taxon>
        <taxon>Archaeoglobus</taxon>
    </lineage>
</organism>
<feature type="transmembrane region" description="Helical" evidence="5">
    <location>
        <begin position="111"/>
        <end position="129"/>
    </location>
</feature>
<feature type="domain" description="Yip1" evidence="6">
    <location>
        <begin position="2"/>
        <end position="192"/>
    </location>
</feature>
<feature type="transmembrane region" description="Helical" evidence="5">
    <location>
        <begin position="149"/>
        <end position="167"/>
    </location>
</feature>
<evidence type="ECO:0000256" key="3">
    <source>
        <dbReference type="ARBA" id="ARBA00022989"/>
    </source>
</evidence>
<feature type="transmembrane region" description="Helical" evidence="5">
    <location>
        <begin position="74"/>
        <end position="99"/>
    </location>
</feature>
<dbReference type="InterPro" id="IPR006977">
    <property type="entry name" value="Yip1_dom"/>
</dbReference>
<evidence type="ECO:0000256" key="2">
    <source>
        <dbReference type="ARBA" id="ARBA00022692"/>
    </source>
</evidence>
<evidence type="ECO:0000313" key="7">
    <source>
        <dbReference type="EMBL" id="HET20633.1"/>
    </source>
</evidence>
<dbReference type="GO" id="GO:0016020">
    <property type="term" value="C:membrane"/>
    <property type="evidence" value="ECO:0007669"/>
    <property type="project" value="UniProtKB-SubCell"/>
</dbReference>